<comment type="caution">
    <text evidence="1">The sequence shown here is derived from an EMBL/GenBank/DDBJ whole genome shotgun (WGS) entry which is preliminary data.</text>
</comment>
<evidence type="ECO:0000313" key="2">
    <source>
        <dbReference type="Proteomes" id="UP000603453"/>
    </source>
</evidence>
<dbReference type="AlphaFoldDB" id="A0A8H7QKP5"/>
<protein>
    <submittedName>
        <fullName evidence="1">Uncharacterized protein</fullName>
    </submittedName>
</protein>
<organism evidence="1 2">
    <name type="scientific">Mucor saturninus</name>
    <dbReference type="NCBI Taxonomy" id="64648"/>
    <lineage>
        <taxon>Eukaryota</taxon>
        <taxon>Fungi</taxon>
        <taxon>Fungi incertae sedis</taxon>
        <taxon>Mucoromycota</taxon>
        <taxon>Mucoromycotina</taxon>
        <taxon>Mucoromycetes</taxon>
        <taxon>Mucorales</taxon>
        <taxon>Mucorineae</taxon>
        <taxon>Mucoraceae</taxon>
        <taxon>Mucor</taxon>
    </lineage>
</organism>
<dbReference type="Proteomes" id="UP000603453">
    <property type="component" value="Unassembled WGS sequence"/>
</dbReference>
<reference evidence="1" key="1">
    <citation type="submission" date="2020-12" db="EMBL/GenBank/DDBJ databases">
        <title>Metabolic potential, ecology and presence of endohyphal bacteria is reflected in genomic diversity of Mucoromycotina.</title>
        <authorList>
            <person name="Muszewska A."/>
            <person name="Okrasinska A."/>
            <person name="Steczkiewicz K."/>
            <person name="Drgas O."/>
            <person name="Orlowska M."/>
            <person name="Perlinska-Lenart U."/>
            <person name="Aleksandrzak-Piekarczyk T."/>
            <person name="Szatraj K."/>
            <person name="Zielenkiewicz U."/>
            <person name="Pilsyk S."/>
            <person name="Malc E."/>
            <person name="Mieczkowski P."/>
            <person name="Kruszewska J.S."/>
            <person name="Biernat P."/>
            <person name="Pawlowska J."/>
        </authorList>
    </citation>
    <scope>NUCLEOTIDE SEQUENCE</scope>
    <source>
        <strain evidence="1">WA0000017839</strain>
    </source>
</reference>
<accession>A0A8H7QKP5</accession>
<dbReference type="EMBL" id="JAEPRD010000201">
    <property type="protein sequence ID" value="KAG2194261.1"/>
    <property type="molecule type" value="Genomic_DNA"/>
</dbReference>
<evidence type="ECO:0000313" key="1">
    <source>
        <dbReference type="EMBL" id="KAG2194261.1"/>
    </source>
</evidence>
<dbReference type="OrthoDB" id="10523467at2759"/>
<proteinExistence type="predicted"/>
<sequence length="173" mass="20169">MSDINTTLINSVKKVERDVADIKQMLHSLQDQFNNQFGSKINEEEVNVIQQGIMEQSALERVAESVKRAQLTEYPNRLGKRLIDTDGEFKGKHDSQRYNILLQMLHRQDWEAKCKEIPEGQSLCQLVLLTEHELTMKRLLLKTLARATKRDLIDKDYHWKNGLDYQCGKISKQ</sequence>
<gene>
    <name evidence="1" type="ORF">INT47_009671</name>
</gene>
<keyword evidence="2" id="KW-1185">Reference proteome</keyword>
<name>A0A8H7QKP5_9FUNG</name>